<feature type="compositionally biased region" description="Acidic residues" evidence="8">
    <location>
        <begin position="522"/>
        <end position="531"/>
    </location>
</feature>
<keyword evidence="7" id="KW-0411">Iron-sulfur</keyword>
<dbReference type="Gene3D" id="3.30.70.3270">
    <property type="match status" value="1"/>
</dbReference>
<comment type="similarity">
    <text evidence="2">Belongs to the complex I 23 kDa subunit family.</text>
</comment>
<protein>
    <submittedName>
        <fullName evidence="10">Oxidoreductase-like protein</fullName>
    </submittedName>
</protein>
<dbReference type="GO" id="GO:0005739">
    <property type="term" value="C:mitochondrion"/>
    <property type="evidence" value="ECO:0007669"/>
    <property type="project" value="UniProtKB-ARBA"/>
</dbReference>
<name>A0AAN7H9K1_9PEZI</name>
<dbReference type="PROSITE" id="PS00198">
    <property type="entry name" value="4FE4S_FER_1"/>
    <property type="match status" value="2"/>
</dbReference>
<feature type="compositionally biased region" description="Polar residues" evidence="8">
    <location>
        <begin position="113"/>
        <end position="122"/>
    </location>
</feature>
<feature type="compositionally biased region" description="Polar residues" evidence="8">
    <location>
        <begin position="95"/>
        <end position="105"/>
    </location>
</feature>
<evidence type="ECO:0000256" key="5">
    <source>
        <dbReference type="ARBA" id="ARBA00022967"/>
    </source>
</evidence>
<dbReference type="GO" id="GO:0006120">
    <property type="term" value="P:mitochondrial electron transport, NADH to ubiquinone"/>
    <property type="evidence" value="ECO:0007669"/>
    <property type="project" value="TreeGrafter"/>
</dbReference>
<keyword evidence="3" id="KW-0004">4Fe-4S</keyword>
<gene>
    <name evidence="10" type="ORF">C8A03DRAFT_45477</name>
</gene>
<dbReference type="PROSITE" id="PS51379">
    <property type="entry name" value="4FE4S_FER_2"/>
    <property type="match status" value="2"/>
</dbReference>
<feature type="domain" description="4Fe-4S ferredoxin-type" evidence="9">
    <location>
        <begin position="744"/>
        <end position="773"/>
    </location>
</feature>
<accession>A0AAN7H9K1</accession>
<evidence type="ECO:0000313" key="11">
    <source>
        <dbReference type="Proteomes" id="UP001303760"/>
    </source>
</evidence>
<feature type="region of interest" description="Disordered" evidence="8">
    <location>
        <begin position="80"/>
        <end position="122"/>
    </location>
</feature>
<keyword evidence="6" id="KW-0408">Iron</keyword>
<evidence type="ECO:0000256" key="4">
    <source>
        <dbReference type="ARBA" id="ARBA00022723"/>
    </source>
</evidence>
<evidence type="ECO:0000313" key="10">
    <source>
        <dbReference type="EMBL" id="KAK4236552.1"/>
    </source>
</evidence>
<dbReference type="PANTHER" id="PTHR10849">
    <property type="entry name" value="NADH DEHYDROGENASE UBIQUINONE IRON-SULFUR PROTEIN 8, MITOCHONDRIAL"/>
    <property type="match status" value="1"/>
</dbReference>
<organism evidence="10 11">
    <name type="scientific">Achaetomium macrosporum</name>
    <dbReference type="NCBI Taxonomy" id="79813"/>
    <lineage>
        <taxon>Eukaryota</taxon>
        <taxon>Fungi</taxon>
        <taxon>Dikarya</taxon>
        <taxon>Ascomycota</taxon>
        <taxon>Pezizomycotina</taxon>
        <taxon>Sordariomycetes</taxon>
        <taxon>Sordariomycetidae</taxon>
        <taxon>Sordariales</taxon>
        <taxon>Chaetomiaceae</taxon>
        <taxon>Achaetomium</taxon>
    </lineage>
</organism>
<dbReference type="FunFam" id="3.30.70.3270:FF:000001">
    <property type="entry name" value="NADH-quinone oxidoreductase subunit I 1"/>
    <property type="match status" value="1"/>
</dbReference>
<dbReference type="EMBL" id="MU860186">
    <property type="protein sequence ID" value="KAK4236552.1"/>
    <property type="molecule type" value="Genomic_DNA"/>
</dbReference>
<comment type="caution">
    <text evidence="10">The sequence shown here is derived from an EMBL/GenBank/DDBJ whole genome shotgun (WGS) entry which is preliminary data.</text>
</comment>
<dbReference type="Pfam" id="PF12838">
    <property type="entry name" value="Fer4_7"/>
    <property type="match status" value="1"/>
</dbReference>
<feature type="region of interest" description="Disordered" evidence="8">
    <location>
        <begin position="171"/>
        <end position="250"/>
    </location>
</feature>
<feature type="region of interest" description="Disordered" evidence="8">
    <location>
        <begin position="482"/>
        <end position="531"/>
    </location>
</feature>
<evidence type="ECO:0000256" key="2">
    <source>
        <dbReference type="ARBA" id="ARBA00010277"/>
    </source>
</evidence>
<dbReference type="NCBIfam" id="NF004539">
    <property type="entry name" value="PRK05888.1-5"/>
    <property type="match status" value="1"/>
</dbReference>
<dbReference type="NCBIfam" id="TIGR01971">
    <property type="entry name" value="NuoI"/>
    <property type="match status" value="1"/>
</dbReference>
<keyword evidence="5" id="KW-1278">Translocase</keyword>
<feature type="compositionally biased region" description="Polar residues" evidence="8">
    <location>
        <begin position="210"/>
        <end position="222"/>
    </location>
</feature>
<evidence type="ECO:0000256" key="6">
    <source>
        <dbReference type="ARBA" id="ARBA00023004"/>
    </source>
</evidence>
<reference evidence="10" key="1">
    <citation type="journal article" date="2023" name="Mol. Phylogenet. Evol.">
        <title>Genome-scale phylogeny and comparative genomics of the fungal order Sordariales.</title>
        <authorList>
            <person name="Hensen N."/>
            <person name="Bonometti L."/>
            <person name="Westerberg I."/>
            <person name="Brannstrom I.O."/>
            <person name="Guillou S."/>
            <person name="Cros-Aarteil S."/>
            <person name="Calhoun S."/>
            <person name="Haridas S."/>
            <person name="Kuo A."/>
            <person name="Mondo S."/>
            <person name="Pangilinan J."/>
            <person name="Riley R."/>
            <person name="LaButti K."/>
            <person name="Andreopoulos B."/>
            <person name="Lipzen A."/>
            <person name="Chen C."/>
            <person name="Yan M."/>
            <person name="Daum C."/>
            <person name="Ng V."/>
            <person name="Clum A."/>
            <person name="Steindorff A."/>
            <person name="Ohm R.A."/>
            <person name="Martin F."/>
            <person name="Silar P."/>
            <person name="Natvig D.O."/>
            <person name="Lalanne C."/>
            <person name="Gautier V."/>
            <person name="Ament-Velasquez S.L."/>
            <person name="Kruys A."/>
            <person name="Hutchinson M.I."/>
            <person name="Powell A.J."/>
            <person name="Barry K."/>
            <person name="Miller A.N."/>
            <person name="Grigoriev I.V."/>
            <person name="Debuchy R."/>
            <person name="Gladieux P."/>
            <person name="Hiltunen Thoren M."/>
            <person name="Johannesson H."/>
        </authorList>
    </citation>
    <scope>NUCLEOTIDE SEQUENCE</scope>
    <source>
        <strain evidence="10">CBS 532.94</strain>
    </source>
</reference>
<keyword evidence="11" id="KW-1185">Reference proteome</keyword>
<dbReference type="GO" id="GO:0032981">
    <property type="term" value="P:mitochondrial respiratory chain complex I assembly"/>
    <property type="evidence" value="ECO:0007669"/>
    <property type="project" value="TreeGrafter"/>
</dbReference>
<evidence type="ECO:0000256" key="3">
    <source>
        <dbReference type="ARBA" id="ARBA00022485"/>
    </source>
</evidence>
<evidence type="ECO:0000256" key="1">
    <source>
        <dbReference type="ARBA" id="ARBA00001966"/>
    </source>
</evidence>
<dbReference type="AlphaFoldDB" id="A0AAN7H9K1"/>
<evidence type="ECO:0000259" key="9">
    <source>
        <dbReference type="PROSITE" id="PS51379"/>
    </source>
</evidence>
<feature type="compositionally biased region" description="Basic and acidic residues" evidence="8">
    <location>
        <begin position="493"/>
        <end position="506"/>
    </location>
</feature>
<evidence type="ECO:0000256" key="7">
    <source>
        <dbReference type="ARBA" id="ARBA00023014"/>
    </source>
</evidence>
<comment type="cofactor">
    <cofactor evidence="1">
        <name>[4Fe-4S] cluster</name>
        <dbReference type="ChEBI" id="CHEBI:49883"/>
    </cofactor>
</comment>
<dbReference type="PANTHER" id="PTHR10849:SF20">
    <property type="entry name" value="NADH DEHYDROGENASE [UBIQUINONE] IRON-SULFUR PROTEIN 8, MITOCHONDRIAL"/>
    <property type="match status" value="1"/>
</dbReference>
<dbReference type="GO" id="GO:0016020">
    <property type="term" value="C:membrane"/>
    <property type="evidence" value="ECO:0007669"/>
    <property type="project" value="InterPro"/>
</dbReference>
<dbReference type="InterPro" id="IPR017900">
    <property type="entry name" value="4Fe4S_Fe_S_CS"/>
</dbReference>
<feature type="domain" description="4Fe-4S ferredoxin-type" evidence="9">
    <location>
        <begin position="705"/>
        <end position="734"/>
    </location>
</feature>
<sequence length="813" mass="88747">MSGRPQLEARSLSTINSLAANPPQYPYHPEVRESLTLYISRVPGRQDIILSTFRPHKKTVTGEDITNSLYYAHLDSPEDGLLGVSPQRSEDTAPLRSSSETTRSTIPRKPLPSSVQIPKPESNTLGVEAPAFQTTPQGVTYHPITTEDFAAALPPQQQPVEGAVEGYRENPMFRKRPTPSAPPIQRKALNPGPSETHTPPRARAQERPVTPTQARTLATSPAGQGMHLASPNSPLNPDRERSPGKVGRRPLSSVAFSLTLIRRDPTSGTQCNVGKVSAFQTNVPTPDSADPSLDPDTMGDLPAHTQQIDIHLETRAEVETLRPASAHSFSQQMMRNPAAGAGPAWRPAGEGFSRQSNFKKAFQRKDRPGSPVNLSPEDGSASTVASIDSADGRHSPVLITQPGPGLRPKGYFFLSPWNGRCEFRTSSNGRSLKCRHILDPASVRLDPREVAQSIHNAQALGRSRGDELSSALVGAKPVSELRFNLPTTGPQHKAGDRNSKSGDHLSAKFSKLLHHRSRRSDDESEDDDEYGAYGEYDNEAALDLSLGKEHAGGGNGGKRAKLGKLIIHDEGLKMLDLLTSSDLPTTISSTGANTMLHSTAVSMAARRIPLAARAPSALLRTNPSAQALAVVARRGYATPAGPPPKNFRLRPPTEWDQEKETTFDKVGKFFLMTEMLRGMYVLLEQFFRPPCGPISPRFRGEHALRRYPSGEERCIACKLCEAVCPAQAITIEAEERADGSRRTTRYDIDMTKCIYCGFCQESCPVDAIVESPNAEYATETREELLYNKEKLLANGDKWEPELAAAIRADAPYR</sequence>
<feature type="region of interest" description="Disordered" evidence="8">
    <location>
        <begin position="361"/>
        <end position="402"/>
    </location>
</feature>
<proteinExistence type="inferred from homology"/>
<evidence type="ECO:0000256" key="8">
    <source>
        <dbReference type="SAM" id="MobiDB-lite"/>
    </source>
</evidence>
<keyword evidence="4" id="KW-0479">Metal-binding</keyword>
<dbReference type="GO" id="GO:0051539">
    <property type="term" value="F:4 iron, 4 sulfur cluster binding"/>
    <property type="evidence" value="ECO:0007669"/>
    <property type="project" value="UniProtKB-KW"/>
</dbReference>
<dbReference type="Proteomes" id="UP001303760">
    <property type="component" value="Unassembled WGS sequence"/>
</dbReference>
<dbReference type="InterPro" id="IPR017896">
    <property type="entry name" value="4Fe4S_Fe-S-bd"/>
</dbReference>
<dbReference type="SUPFAM" id="SSF54862">
    <property type="entry name" value="4Fe-4S ferredoxins"/>
    <property type="match status" value="1"/>
</dbReference>
<dbReference type="NCBIfam" id="NF004538">
    <property type="entry name" value="PRK05888.1-4"/>
    <property type="match status" value="1"/>
</dbReference>
<reference evidence="10" key="2">
    <citation type="submission" date="2023-05" db="EMBL/GenBank/DDBJ databases">
        <authorList>
            <consortium name="Lawrence Berkeley National Laboratory"/>
            <person name="Steindorff A."/>
            <person name="Hensen N."/>
            <person name="Bonometti L."/>
            <person name="Westerberg I."/>
            <person name="Brannstrom I.O."/>
            <person name="Guillou S."/>
            <person name="Cros-Aarteil S."/>
            <person name="Calhoun S."/>
            <person name="Haridas S."/>
            <person name="Kuo A."/>
            <person name="Mondo S."/>
            <person name="Pangilinan J."/>
            <person name="Riley R."/>
            <person name="Labutti K."/>
            <person name="Andreopoulos B."/>
            <person name="Lipzen A."/>
            <person name="Chen C."/>
            <person name="Yanf M."/>
            <person name="Daum C."/>
            <person name="Ng V."/>
            <person name="Clum A."/>
            <person name="Ohm R."/>
            <person name="Martin F."/>
            <person name="Silar P."/>
            <person name="Natvig D."/>
            <person name="Lalanne C."/>
            <person name="Gautier V."/>
            <person name="Ament-Velasquez S.L."/>
            <person name="Kruys A."/>
            <person name="Hutchinson M.I."/>
            <person name="Powell A.J."/>
            <person name="Barry K."/>
            <person name="Miller A.N."/>
            <person name="Grigoriev I.V."/>
            <person name="Debuchy R."/>
            <person name="Gladieux P."/>
            <person name="Thoren M.H."/>
            <person name="Johannesson H."/>
        </authorList>
    </citation>
    <scope>NUCLEOTIDE SEQUENCE</scope>
    <source>
        <strain evidence="10">CBS 532.94</strain>
    </source>
</reference>
<dbReference type="GO" id="GO:0003954">
    <property type="term" value="F:NADH dehydrogenase activity"/>
    <property type="evidence" value="ECO:0007669"/>
    <property type="project" value="TreeGrafter"/>
</dbReference>
<dbReference type="GO" id="GO:0046872">
    <property type="term" value="F:metal ion binding"/>
    <property type="evidence" value="ECO:0007669"/>
    <property type="project" value="UniProtKB-KW"/>
</dbReference>
<dbReference type="HAMAP" id="MF_01351">
    <property type="entry name" value="NDH1_NuoI"/>
    <property type="match status" value="1"/>
</dbReference>
<dbReference type="InterPro" id="IPR010226">
    <property type="entry name" value="NADH_quinone_OxRdtase_chainI"/>
</dbReference>